<dbReference type="Proteomes" id="UP000319557">
    <property type="component" value="Chromosome"/>
</dbReference>
<dbReference type="Gene3D" id="6.20.330.10">
    <property type="match status" value="1"/>
</dbReference>
<dbReference type="PROSITE" id="PS51257">
    <property type="entry name" value="PROKAR_LIPOPROTEIN"/>
    <property type="match status" value="1"/>
</dbReference>
<dbReference type="InterPro" id="IPR047272">
    <property type="entry name" value="S49_SppA_C"/>
</dbReference>
<dbReference type="Pfam" id="PF01343">
    <property type="entry name" value="Peptidase_S49"/>
    <property type="match status" value="1"/>
</dbReference>
<dbReference type="SUPFAM" id="SSF52096">
    <property type="entry name" value="ClpP/crotonase"/>
    <property type="match status" value="1"/>
</dbReference>
<keyword evidence="7" id="KW-1185">Reference proteome</keyword>
<dbReference type="RefSeq" id="WP_218934204.1">
    <property type="nucleotide sequence ID" value="NZ_CP036261.1"/>
</dbReference>
<comment type="similarity">
    <text evidence="1">Belongs to the peptidase S49 family.</text>
</comment>
<dbReference type="KEGG" id="ruv:EC9_35550"/>
<dbReference type="AlphaFoldDB" id="A0A517M3A5"/>
<dbReference type="PANTHER" id="PTHR42987:SF4">
    <property type="entry name" value="PROTEASE SOHB-RELATED"/>
    <property type="match status" value="1"/>
</dbReference>
<keyword evidence="3 6" id="KW-0378">Hydrolase</keyword>
<dbReference type="GO" id="GO:0006508">
    <property type="term" value="P:proteolysis"/>
    <property type="evidence" value="ECO:0007669"/>
    <property type="project" value="UniProtKB-KW"/>
</dbReference>
<accession>A0A517M3A5</accession>
<dbReference type="PANTHER" id="PTHR42987">
    <property type="entry name" value="PEPTIDASE S49"/>
    <property type="match status" value="1"/>
</dbReference>
<dbReference type="InterPro" id="IPR002142">
    <property type="entry name" value="Peptidase_S49"/>
</dbReference>
<dbReference type="Gene3D" id="3.90.226.10">
    <property type="entry name" value="2-enoyl-CoA Hydratase, Chain A, domain 1"/>
    <property type="match status" value="1"/>
</dbReference>
<sequence>MTRLLILCTLFASSIGCGKHAIQTNNLIRLMPARVHVSADPIAMQPQVLRDRSPLKAMPVQAGSCRKIALIDVDGLLVNQNQAGIGSMGDNPLDIFREKLDQVEREGDISAVIIRINSYGGGVTASDIMRRELEAFRERTGMPIVAVLMDIATGGGYLLATAADQIVAHPTTIVGGFGVILNLYNLEDAMAQFNVAGQTIRAGKFVDIGSPERFLEEDEEELLTEIAEQYNERFKDVVLRSRQRIHSDAEIFDGRIFTGTQAEKLGVIDQVGYIDDAIAAARAYAGDPNACVVMLHRDQDKARTPYATTPNEPTQLMAMPQIPGLMRSRLPTFMYIWQPDPGLAP</sequence>
<feature type="domain" description="Peptidase S49" evidence="5">
    <location>
        <begin position="139"/>
        <end position="283"/>
    </location>
</feature>
<reference evidence="6 7" key="1">
    <citation type="submission" date="2019-02" db="EMBL/GenBank/DDBJ databases">
        <title>Deep-cultivation of Planctomycetes and their phenomic and genomic characterization uncovers novel biology.</title>
        <authorList>
            <person name="Wiegand S."/>
            <person name="Jogler M."/>
            <person name="Boedeker C."/>
            <person name="Pinto D."/>
            <person name="Vollmers J."/>
            <person name="Rivas-Marin E."/>
            <person name="Kohn T."/>
            <person name="Peeters S.H."/>
            <person name="Heuer A."/>
            <person name="Rast P."/>
            <person name="Oberbeckmann S."/>
            <person name="Bunk B."/>
            <person name="Jeske O."/>
            <person name="Meyerdierks A."/>
            <person name="Storesund J.E."/>
            <person name="Kallscheuer N."/>
            <person name="Luecker S."/>
            <person name="Lage O.M."/>
            <person name="Pohl T."/>
            <person name="Merkel B.J."/>
            <person name="Hornburger P."/>
            <person name="Mueller R.-W."/>
            <person name="Bruemmer F."/>
            <person name="Labrenz M."/>
            <person name="Spormann A.M."/>
            <person name="Op den Camp H."/>
            <person name="Overmann J."/>
            <person name="Amann R."/>
            <person name="Jetten M.S.M."/>
            <person name="Mascher T."/>
            <person name="Medema M.H."/>
            <person name="Devos D.P."/>
            <person name="Kaster A.-K."/>
            <person name="Ovreas L."/>
            <person name="Rohde M."/>
            <person name="Galperin M.Y."/>
            <person name="Jogler C."/>
        </authorList>
    </citation>
    <scope>NUCLEOTIDE SEQUENCE [LARGE SCALE GENOMIC DNA]</scope>
    <source>
        <strain evidence="6 7">EC9</strain>
    </source>
</reference>
<dbReference type="EC" id="3.4.21.-" evidence="6"/>
<name>A0A517M3A5_9BACT</name>
<evidence type="ECO:0000313" key="6">
    <source>
        <dbReference type="EMBL" id="QDS89356.1"/>
    </source>
</evidence>
<protein>
    <submittedName>
        <fullName evidence="6">Signal peptide peptidase SppA</fullName>
        <ecNumber evidence="6">3.4.21.-</ecNumber>
    </submittedName>
</protein>
<proteinExistence type="inferred from homology"/>
<evidence type="ECO:0000256" key="4">
    <source>
        <dbReference type="ARBA" id="ARBA00022825"/>
    </source>
</evidence>
<evidence type="ECO:0000313" key="7">
    <source>
        <dbReference type="Proteomes" id="UP000319557"/>
    </source>
</evidence>
<dbReference type="InterPro" id="IPR029045">
    <property type="entry name" value="ClpP/crotonase-like_dom_sf"/>
</dbReference>
<dbReference type="GO" id="GO:0008236">
    <property type="term" value="F:serine-type peptidase activity"/>
    <property type="evidence" value="ECO:0007669"/>
    <property type="project" value="UniProtKB-KW"/>
</dbReference>
<evidence type="ECO:0000256" key="1">
    <source>
        <dbReference type="ARBA" id="ARBA00008683"/>
    </source>
</evidence>
<evidence type="ECO:0000259" key="5">
    <source>
        <dbReference type="Pfam" id="PF01343"/>
    </source>
</evidence>
<evidence type="ECO:0000256" key="2">
    <source>
        <dbReference type="ARBA" id="ARBA00022670"/>
    </source>
</evidence>
<gene>
    <name evidence="6" type="primary">sppA</name>
    <name evidence="6" type="ORF">EC9_35550</name>
</gene>
<keyword evidence="4" id="KW-0720">Serine protease</keyword>
<keyword evidence="2" id="KW-0645">Protease</keyword>
<dbReference type="EMBL" id="CP036261">
    <property type="protein sequence ID" value="QDS89356.1"/>
    <property type="molecule type" value="Genomic_DNA"/>
</dbReference>
<dbReference type="CDD" id="cd07023">
    <property type="entry name" value="S49_Sppa_N_C"/>
    <property type="match status" value="1"/>
</dbReference>
<evidence type="ECO:0000256" key="3">
    <source>
        <dbReference type="ARBA" id="ARBA00022801"/>
    </source>
</evidence>
<organism evidence="6 7">
    <name type="scientific">Rosistilla ulvae</name>
    <dbReference type="NCBI Taxonomy" id="1930277"/>
    <lineage>
        <taxon>Bacteria</taxon>
        <taxon>Pseudomonadati</taxon>
        <taxon>Planctomycetota</taxon>
        <taxon>Planctomycetia</taxon>
        <taxon>Pirellulales</taxon>
        <taxon>Pirellulaceae</taxon>
        <taxon>Rosistilla</taxon>
    </lineage>
</organism>